<evidence type="ECO:0000256" key="1">
    <source>
        <dbReference type="ARBA" id="ARBA00023015"/>
    </source>
</evidence>
<reference evidence="5 6" key="1">
    <citation type="submission" date="2011-11" db="EMBL/GenBank/DDBJ databases">
        <title>The Noncontiguous Finished genome of Desulfosporosinus youngiae DSM 17734.</title>
        <authorList>
            <consortium name="US DOE Joint Genome Institute (JGI-PGF)"/>
            <person name="Lucas S."/>
            <person name="Han J."/>
            <person name="Lapidus A."/>
            <person name="Cheng J.-F."/>
            <person name="Goodwin L."/>
            <person name="Pitluck S."/>
            <person name="Peters L."/>
            <person name="Ovchinnikova G."/>
            <person name="Lu M."/>
            <person name="Land M.L."/>
            <person name="Hauser L."/>
            <person name="Pester M."/>
            <person name="Spring S."/>
            <person name="Ollivier B."/>
            <person name="Rattei T."/>
            <person name="Klenk H.-P."/>
            <person name="Wagner M."/>
            <person name="Loy A."/>
            <person name="Woyke T.J."/>
        </authorList>
    </citation>
    <scope>NUCLEOTIDE SEQUENCE [LARGE SCALE GENOMIC DNA]</scope>
    <source>
        <strain evidence="5 6">DSM 17734</strain>
    </source>
</reference>
<name>H5XX08_9FIRM</name>
<dbReference type="RefSeq" id="WP_007785501.1">
    <property type="nucleotide sequence ID" value="NZ_CM001441.1"/>
</dbReference>
<evidence type="ECO:0000313" key="6">
    <source>
        <dbReference type="Proteomes" id="UP000005104"/>
    </source>
</evidence>
<dbReference type="PANTHER" id="PTHR33154:SF33">
    <property type="entry name" value="TRANSCRIPTIONAL REPRESSOR SDPR"/>
    <property type="match status" value="1"/>
</dbReference>
<dbReference type="EMBL" id="CM001441">
    <property type="protein sequence ID" value="EHQ90876.1"/>
    <property type="molecule type" value="Genomic_DNA"/>
</dbReference>
<evidence type="ECO:0000313" key="5">
    <source>
        <dbReference type="EMBL" id="EHQ90876.1"/>
    </source>
</evidence>
<sequence length="106" mass="12141">MGVILMSHQDTFKALSDNTRRQILRYLKEGDMSAGEIAEKFNMSKPSISHHLTLLKQADLVSDRRQGQSIIYSLNTSVFEELLGVIMEFIRKTPGEDEDRNNIKRS</sequence>
<dbReference type="NCBIfam" id="NF033788">
    <property type="entry name" value="HTH_metalloreg"/>
    <property type="match status" value="1"/>
</dbReference>
<feature type="domain" description="HTH arsR-type" evidence="4">
    <location>
        <begin position="1"/>
        <end position="94"/>
    </location>
</feature>
<dbReference type="NCBIfam" id="NF033789">
    <property type="entry name" value="repress_SdpR"/>
    <property type="match status" value="1"/>
</dbReference>
<organism evidence="5 6">
    <name type="scientific">Desulfosporosinus youngiae DSM 17734</name>
    <dbReference type="NCBI Taxonomy" id="768710"/>
    <lineage>
        <taxon>Bacteria</taxon>
        <taxon>Bacillati</taxon>
        <taxon>Bacillota</taxon>
        <taxon>Clostridia</taxon>
        <taxon>Eubacteriales</taxon>
        <taxon>Desulfitobacteriaceae</taxon>
        <taxon>Desulfosporosinus</taxon>
    </lineage>
</organism>
<dbReference type="CDD" id="cd00090">
    <property type="entry name" value="HTH_ARSR"/>
    <property type="match status" value="1"/>
</dbReference>
<dbReference type="Proteomes" id="UP000005104">
    <property type="component" value="Chromosome"/>
</dbReference>
<dbReference type="STRING" id="768710.DesyoDRAFT_3894"/>
<dbReference type="GO" id="GO:0003677">
    <property type="term" value="F:DNA binding"/>
    <property type="evidence" value="ECO:0007669"/>
    <property type="project" value="UniProtKB-KW"/>
</dbReference>
<keyword evidence="2" id="KW-0238">DNA-binding</keyword>
<keyword evidence="1" id="KW-0805">Transcription regulation</keyword>
<keyword evidence="3" id="KW-0804">Transcription</keyword>
<keyword evidence="6" id="KW-1185">Reference proteome</keyword>
<dbReference type="AlphaFoldDB" id="H5XX08"/>
<dbReference type="Gene3D" id="1.10.10.10">
    <property type="entry name" value="Winged helix-like DNA-binding domain superfamily/Winged helix DNA-binding domain"/>
    <property type="match status" value="1"/>
</dbReference>
<accession>H5XX08</accession>
<proteinExistence type="predicted"/>
<dbReference type="InterPro" id="IPR051081">
    <property type="entry name" value="HTH_MetalResp_TranReg"/>
</dbReference>
<dbReference type="PANTHER" id="PTHR33154">
    <property type="entry name" value="TRANSCRIPTIONAL REGULATOR, ARSR FAMILY"/>
    <property type="match status" value="1"/>
</dbReference>
<dbReference type="InterPro" id="IPR001845">
    <property type="entry name" value="HTH_ArsR_DNA-bd_dom"/>
</dbReference>
<evidence type="ECO:0000256" key="2">
    <source>
        <dbReference type="ARBA" id="ARBA00023125"/>
    </source>
</evidence>
<dbReference type="InterPro" id="IPR047796">
    <property type="entry name" value="SdpR-like_repress"/>
</dbReference>
<dbReference type="PRINTS" id="PR00778">
    <property type="entry name" value="HTHARSR"/>
</dbReference>
<protein>
    <submittedName>
        <fullName evidence="5">Putative transcriptional regulator</fullName>
    </submittedName>
</protein>
<dbReference type="HOGENOM" id="CLU_097806_3_4_9"/>
<dbReference type="InterPro" id="IPR036388">
    <property type="entry name" value="WH-like_DNA-bd_sf"/>
</dbReference>
<evidence type="ECO:0000256" key="3">
    <source>
        <dbReference type="ARBA" id="ARBA00023163"/>
    </source>
</evidence>
<dbReference type="PROSITE" id="PS50987">
    <property type="entry name" value="HTH_ARSR_2"/>
    <property type="match status" value="1"/>
</dbReference>
<dbReference type="GO" id="GO:0003700">
    <property type="term" value="F:DNA-binding transcription factor activity"/>
    <property type="evidence" value="ECO:0007669"/>
    <property type="project" value="InterPro"/>
</dbReference>
<dbReference type="InterPro" id="IPR011991">
    <property type="entry name" value="ArsR-like_HTH"/>
</dbReference>
<dbReference type="InterPro" id="IPR036390">
    <property type="entry name" value="WH_DNA-bd_sf"/>
</dbReference>
<gene>
    <name evidence="5" type="ORF">DesyoDRAFT_3894</name>
</gene>
<dbReference type="eggNOG" id="COG0640">
    <property type="taxonomic scope" value="Bacteria"/>
</dbReference>
<dbReference type="Pfam" id="PF01022">
    <property type="entry name" value="HTH_5"/>
    <property type="match status" value="1"/>
</dbReference>
<dbReference type="SUPFAM" id="SSF46785">
    <property type="entry name" value="Winged helix' DNA-binding domain"/>
    <property type="match status" value="1"/>
</dbReference>
<dbReference type="SMART" id="SM00418">
    <property type="entry name" value="HTH_ARSR"/>
    <property type="match status" value="1"/>
</dbReference>
<evidence type="ECO:0000259" key="4">
    <source>
        <dbReference type="PROSITE" id="PS50987"/>
    </source>
</evidence>